<feature type="compositionally biased region" description="Low complexity" evidence="5">
    <location>
        <begin position="82"/>
        <end position="100"/>
    </location>
</feature>
<dbReference type="InterPro" id="IPR001005">
    <property type="entry name" value="SANT/Myb"/>
</dbReference>
<dbReference type="InterPro" id="IPR051575">
    <property type="entry name" value="Myb-like_DNA-bd"/>
</dbReference>
<feature type="domain" description="Myb-like" evidence="6">
    <location>
        <begin position="110"/>
        <end position="153"/>
    </location>
</feature>
<dbReference type="SMART" id="SM00717">
    <property type="entry name" value="SANT"/>
    <property type="match status" value="2"/>
</dbReference>
<keyword evidence="9" id="KW-1185">Reference proteome</keyword>
<keyword evidence="1" id="KW-0805">Transcription regulation</keyword>
<accession>A0ABR2L062</accession>
<dbReference type="InterPro" id="IPR009057">
    <property type="entry name" value="Homeodomain-like_sf"/>
</dbReference>
<evidence type="ECO:0008006" key="10">
    <source>
        <dbReference type="Google" id="ProtNLM"/>
    </source>
</evidence>
<evidence type="ECO:0000313" key="8">
    <source>
        <dbReference type="EMBL" id="KAK8896760.1"/>
    </source>
</evidence>
<dbReference type="SUPFAM" id="SSF46689">
    <property type="entry name" value="Homeodomain-like"/>
    <property type="match status" value="1"/>
</dbReference>
<evidence type="ECO:0000259" key="6">
    <source>
        <dbReference type="PROSITE" id="PS50090"/>
    </source>
</evidence>
<dbReference type="Gene3D" id="1.10.10.60">
    <property type="entry name" value="Homeodomain-like"/>
    <property type="match status" value="2"/>
</dbReference>
<keyword evidence="3" id="KW-0804">Transcription</keyword>
<comment type="caution">
    <text evidence="8">The sequence shown here is derived from an EMBL/GenBank/DDBJ whole genome shotgun (WGS) entry which is preliminary data.</text>
</comment>
<dbReference type="EMBL" id="JAPFFF010000002">
    <property type="protein sequence ID" value="KAK8896760.1"/>
    <property type="molecule type" value="Genomic_DNA"/>
</dbReference>
<dbReference type="Proteomes" id="UP001470230">
    <property type="component" value="Unassembled WGS sequence"/>
</dbReference>
<feature type="region of interest" description="Disordered" evidence="5">
    <location>
        <begin position="244"/>
        <end position="266"/>
    </location>
</feature>
<evidence type="ECO:0000256" key="1">
    <source>
        <dbReference type="ARBA" id="ARBA00023015"/>
    </source>
</evidence>
<protein>
    <recommendedName>
        <fullName evidence="10">Myb-like DNA-binding domain containing protein</fullName>
    </recommendedName>
</protein>
<sequence length="302" mass="35377">MNNQPNQCFTFYPLYLPYQNYFTLSNFISNCVTFSNKDICYLSEFNDKTNPNEIPEKIKDKLIDKMLKNNLDINFNQMNQINNSNFTQNSKDNNDSSSLLSKKRCPSHHFTKEEDEKIKEFVDIYGTKNWPEIASHIKGRTAKQCRDRYSNYLTPGFFQGEWTKEEDEILTKLYNENGSKWSIIKSHLPNRSSNCIKNRWHYFVSKSNVVDEEANEYNENDGISIDSKLEKNIEGKNKFQSLINNDQVETNESKSSNSGISTSTNKDTNEALNDVLFRQENEIFENINNSINLLDSDFFEFY</sequence>
<feature type="domain" description="HTH myb-type" evidence="7">
    <location>
        <begin position="102"/>
        <end position="157"/>
    </location>
</feature>
<evidence type="ECO:0000313" key="9">
    <source>
        <dbReference type="Proteomes" id="UP001470230"/>
    </source>
</evidence>
<organism evidence="8 9">
    <name type="scientific">Tritrichomonas musculus</name>
    <dbReference type="NCBI Taxonomy" id="1915356"/>
    <lineage>
        <taxon>Eukaryota</taxon>
        <taxon>Metamonada</taxon>
        <taxon>Parabasalia</taxon>
        <taxon>Tritrichomonadida</taxon>
        <taxon>Tritrichomonadidae</taxon>
        <taxon>Tritrichomonas</taxon>
    </lineage>
</organism>
<evidence type="ECO:0000259" key="7">
    <source>
        <dbReference type="PROSITE" id="PS51294"/>
    </source>
</evidence>
<dbReference type="InterPro" id="IPR017930">
    <property type="entry name" value="Myb_dom"/>
</dbReference>
<dbReference type="PROSITE" id="PS50090">
    <property type="entry name" value="MYB_LIKE"/>
    <property type="match status" value="2"/>
</dbReference>
<evidence type="ECO:0000256" key="5">
    <source>
        <dbReference type="SAM" id="MobiDB-lite"/>
    </source>
</evidence>
<evidence type="ECO:0000256" key="4">
    <source>
        <dbReference type="ARBA" id="ARBA00023242"/>
    </source>
</evidence>
<feature type="domain" description="HTH myb-type" evidence="7">
    <location>
        <begin position="160"/>
        <end position="208"/>
    </location>
</feature>
<proteinExistence type="predicted"/>
<dbReference type="PROSITE" id="PS51294">
    <property type="entry name" value="HTH_MYB"/>
    <property type="match status" value="2"/>
</dbReference>
<dbReference type="Pfam" id="PF00249">
    <property type="entry name" value="Myb_DNA-binding"/>
    <property type="match status" value="2"/>
</dbReference>
<evidence type="ECO:0000256" key="2">
    <source>
        <dbReference type="ARBA" id="ARBA00023125"/>
    </source>
</evidence>
<reference evidence="8 9" key="1">
    <citation type="submission" date="2024-04" db="EMBL/GenBank/DDBJ databases">
        <title>Tritrichomonas musculus Genome.</title>
        <authorList>
            <person name="Alves-Ferreira E."/>
            <person name="Grigg M."/>
            <person name="Lorenzi H."/>
            <person name="Galac M."/>
        </authorList>
    </citation>
    <scope>NUCLEOTIDE SEQUENCE [LARGE SCALE GENOMIC DNA]</scope>
    <source>
        <strain evidence="8 9">EAF2021</strain>
    </source>
</reference>
<evidence type="ECO:0000256" key="3">
    <source>
        <dbReference type="ARBA" id="ARBA00023163"/>
    </source>
</evidence>
<feature type="compositionally biased region" description="Low complexity" evidence="5">
    <location>
        <begin position="253"/>
        <end position="265"/>
    </location>
</feature>
<dbReference type="PANTHER" id="PTHR46621:SF1">
    <property type="entry name" value="SNRNA-ACTIVATING PROTEIN COMPLEX SUBUNIT 4"/>
    <property type="match status" value="1"/>
</dbReference>
<gene>
    <name evidence="8" type="ORF">M9Y10_014677</name>
</gene>
<feature type="domain" description="Myb-like" evidence="6">
    <location>
        <begin position="154"/>
        <end position="204"/>
    </location>
</feature>
<keyword evidence="2" id="KW-0238">DNA-binding</keyword>
<dbReference type="CDD" id="cd00167">
    <property type="entry name" value="SANT"/>
    <property type="match status" value="2"/>
</dbReference>
<name>A0ABR2L062_9EUKA</name>
<feature type="region of interest" description="Disordered" evidence="5">
    <location>
        <begin position="82"/>
        <end position="102"/>
    </location>
</feature>
<keyword evidence="4" id="KW-0539">Nucleus</keyword>
<dbReference type="PANTHER" id="PTHR46621">
    <property type="entry name" value="SNRNA-ACTIVATING PROTEIN COMPLEX SUBUNIT 4"/>
    <property type="match status" value="1"/>
</dbReference>